<sequence length="965" mass="111491">MEDSYATTRDQSDGHKALLELEKQFNKKARAATLSIQGSQIQALTGFIHMFEQYPYPVVINAAILKLADWFRLHNNSVKYYVYKVFKDASDLHLTKVINIEETVRRILPILGSNDPIARSISLRVLGCMSMIIAEKLDVQFAIIQRLELATDRNELEAAIWAGDQICARSNRFPAVIFSKVVDKLQDKQTPFDIKLRLVKIFRHMHQDIGMARQAKLTCLVLLEDPHTDSKLVIVTLRTLTLLLSQAVIDRKEQINRLLDYALNDQREDICYNVLYDLVLLGKNDIMFDETHIIRLLQMITTTKQRRIQQKAMQCAQTLIETHRKLIVRIMTNEATLATFMSHVEECERIMHRSIEQQHYTNMISSARLLYSILRIVFTHKVDDNAMDVDMPVLPTLTALGHRVAETITQVDLKLITQERSITQSNRFRLRELLKIKANFCLLLDDWDCDATFRNTYTLLTDADDDTAAVLLPYLSTISKKCRQLTNWFPQAAIGELQKRTNRPSVYVNLMRLLFRTTESNHEITATLLQLLHKFGLWDQDAECYSKNGWNLYLIGLEAGSCQWYELMYLVMKDLRKQVETEASYCWLSTLSLLAQAEHSLANKEAASNLYIQSMLELKALRSFDQPRFDQMWFIQLRMEFIQAIERTQAILAATLSPNKLARQMQTSAVMFRRIAFRYDFIAQAQFGVDKEVLNVIESYKLRALVCEHAARTFMGADQVFFCVDPSLIPFITELETAAAPHRLVDTTGYMMYQLKQFLRKVTAWEELAHLEGDDRRQTCQQDFVHILDAILAEPLIIPRSFFKSRKNVNIQLTTEPMLSELKPITLQQNEDLVIKFEGLVQVSPHAKQLEKKIEKAVIVCFVTTEKILHLDDRIGVNMIFSEPAQMLQVDNNQSILIQPPTVYVANVRNSYFTYTGLLSLPKSKRRELLPKTKREAWVNVFVKTLDENSGIWSIGPLQWGKVIW</sequence>
<feature type="domain" description="Integrator complex subunit 7 helical bundle" evidence="9">
    <location>
        <begin position="571"/>
        <end position="646"/>
    </location>
</feature>
<dbReference type="GO" id="GO:0005737">
    <property type="term" value="C:cytoplasm"/>
    <property type="evidence" value="ECO:0007669"/>
    <property type="project" value="UniProtKB-SubCell"/>
</dbReference>
<dbReference type="STRING" id="91626.A0A0C9M7J3"/>
<dbReference type="EMBL" id="DF836321">
    <property type="protein sequence ID" value="GAN02979.1"/>
    <property type="molecule type" value="Genomic_DNA"/>
</dbReference>
<dbReference type="GO" id="GO:0032039">
    <property type="term" value="C:integrator complex"/>
    <property type="evidence" value="ECO:0007669"/>
    <property type="project" value="InterPro"/>
</dbReference>
<comment type="similarity">
    <text evidence="3">Belongs to the Integrator subunit 7 family.</text>
</comment>
<dbReference type="Proteomes" id="UP000053815">
    <property type="component" value="Unassembled WGS sequence"/>
</dbReference>
<dbReference type="AlphaFoldDB" id="A0A0C9M7J3"/>
<dbReference type="PANTHER" id="PTHR13322">
    <property type="entry name" value="C1ORF73 PROTEIN"/>
    <property type="match status" value="1"/>
</dbReference>
<evidence type="ECO:0000256" key="5">
    <source>
        <dbReference type="ARBA" id="ARBA00022490"/>
    </source>
</evidence>
<dbReference type="GO" id="GO:0034472">
    <property type="term" value="P:snRNA 3'-end processing"/>
    <property type="evidence" value="ECO:0007669"/>
    <property type="project" value="TreeGrafter"/>
</dbReference>
<dbReference type="InterPro" id="IPR056516">
    <property type="entry name" value="INTS7_N"/>
</dbReference>
<feature type="domain" description="Integrator complex subunit 7 C-terminal" evidence="7">
    <location>
        <begin position="813"/>
        <end position="953"/>
    </location>
</feature>
<evidence type="ECO:0000313" key="10">
    <source>
        <dbReference type="EMBL" id="GAN02979.1"/>
    </source>
</evidence>
<keyword evidence="6" id="KW-0539">Nucleus</keyword>
<dbReference type="PANTHER" id="PTHR13322:SF2">
    <property type="entry name" value="INTEGRATOR COMPLEX SUBUNIT 7"/>
    <property type="match status" value="1"/>
</dbReference>
<proteinExistence type="inferred from homology"/>
<evidence type="ECO:0000256" key="3">
    <source>
        <dbReference type="ARBA" id="ARBA00008565"/>
    </source>
</evidence>
<protein>
    <recommendedName>
        <fullName evidence="4">Integrator complex subunit 7</fullName>
    </recommendedName>
</protein>
<dbReference type="Pfam" id="PF24436">
    <property type="entry name" value="INTS7_N"/>
    <property type="match status" value="1"/>
</dbReference>
<evidence type="ECO:0000256" key="1">
    <source>
        <dbReference type="ARBA" id="ARBA00004123"/>
    </source>
</evidence>
<gene>
    <name evidence="10" type="ORF">MAM1_0032d02429</name>
</gene>
<dbReference type="InterPro" id="IPR016024">
    <property type="entry name" value="ARM-type_fold"/>
</dbReference>
<feature type="domain" description="Integrator complex subunit 7 N-terminal" evidence="8">
    <location>
        <begin position="37"/>
        <end position="539"/>
    </location>
</feature>
<evidence type="ECO:0000256" key="6">
    <source>
        <dbReference type="ARBA" id="ARBA00023242"/>
    </source>
</evidence>
<dbReference type="InterPro" id="IPR056517">
    <property type="entry name" value="INTS7_HB"/>
</dbReference>
<reference evidence="10" key="1">
    <citation type="submission" date="2014-09" db="EMBL/GenBank/DDBJ databases">
        <title>Draft genome sequence of an oleaginous Mucoromycotina fungus Mucor ambiguus NBRC6742.</title>
        <authorList>
            <person name="Takeda I."/>
            <person name="Yamane N."/>
            <person name="Morita T."/>
            <person name="Tamano K."/>
            <person name="Machida M."/>
            <person name="Baker S."/>
            <person name="Koike H."/>
        </authorList>
    </citation>
    <scope>NUCLEOTIDE SEQUENCE</scope>
    <source>
        <strain evidence="10">NBRC 6742</strain>
    </source>
</reference>
<keyword evidence="11" id="KW-1185">Reference proteome</keyword>
<dbReference type="InterPro" id="IPR054519">
    <property type="entry name" value="INTS7_C"/>
</dbReference>
<dbReference type="SUPFAM" id="SSF48371">
    <property type="entry name" value="ARM repeat"/>
    <property type="match status" value="1"/>
</dbReference>
<evidence type="ECO:0000259" key="7">
    <source>
        <dbReference type="Pfam" id="PF22965"/>
    </source>
</evidence>
<organism evidence="10">
    <name type="scientific">Mucor ambiguus</name>
    <dbReference type="NCBI Taxonomy" id="91626"/>
    <lineage>
        <taxon>Eukaryota</taxon>
        <taxon>Fungi</taxon>
        <taxon>Fungi incertae sedis</taxon>
        <taxon>Mucoromycota</taxon>
        <taxon>Mucoromycotina</taxon>
        <taxon>Mucoromycetes</taxon>
        <taxon>Mucorales</taxon>
        <taxon>Mucorineae</taxon>
        <taxon>Mucoraceae</taxon>
        <taxon>Mucor</taxon>
    </lineage>
</organism>
<dbReference type="Pfam" id="PF24437">
    <property type="entry name" value="INTS7_HB"/>
    <property type="match status" value="1"/>
</dbReference>
<evidence type="ECO:0000259" key="9">
    <source>
        <dbReference type="Pfam" id="PF24437"/>
    </source>
</evidence>
<evidence type="ECO:0000259" key="8">
    <source>
        <dbReference type="Pfam" id="PF24436"/>
    </source>
</evidence>
<evidence type="ECO:0000313" key="11">
    <source>
        <dbReference type="Proteomes" id="UP000053815"/>
    </source>
</evidence>
<dbReference type="InterPro" id="IPR033060">
    <property type="entry name" value="INTS7"/>
</dbReference>
<dbReference type="Pfam" id="PF22965">
    <property type="entry name" value="INTS7_C"/>
    <property type="match status" value="1"/>
</dbReference>
<evidence type="ECO:0000256" key="2">
    <source>
        <dbReference type="ARBA" id="ARBA00004496"/>
    </source>
</evidence>
<evidence type="ECO:0000256" key="4">
    <source>
        <dbReference type="ARBA" id="ARBA00015336"/>
    </source>
</evidence>
<dbReference type="OrthoDB" id="275783at2759"/>
<comment type="subcellular location">
    <subcellularLocation>
        <location evidence="2">Cytoplasm</location>
    </subcellularLocation>
    <subcellularLocation>
        <location evidence="1">Nucleus</location>
    </subcellularLocation>
</comment>
<name>A0A0C9M7J3_9FUNG</name>
<keyword evidence="5" id="KW-0963">Cytoplasm</keyword>
<accession>A0A0C9M7J3</accession>